<dbReference type="Proteomes" id="UP001604335">
    <property type="component" value="Unassembled WGS sequence"/>
</dbReference>
<evidence type="ECO:0000256" key="3">
    <source>
        <dbReference type="ARBA" id="ARBA00022679"/>
    </source>
</evidence>
<comment type="caution">
    <text evidence="11">The sequence shown here is derived from an EMBL/GenBank/DDBJ whole genome shotgun (WGS) entry which is preliminary data.</text>
</comment>
<dbReference type="Pfam" id="PF01909">
    <property type="entry name" value="NTP_transf_2"/>
    <property type="match status" value="1"/>
</dbReference>
<evidence type="ECO:0000256" key="5">
    <source>
        <dbReference type="ARBA" id="ARBA00022723"/>
    </source>
</evidence>
<evidence type="ECO:0000256" key="7">
    <source>
        <dbReference type="ARBA" id="ARBA00022840"/>
    </source>
</evidence>
<keyword evidence="7" id="KW-0067">ATP-binding</keyword>
<evidence type="ECO:0000256" key="6">
    <source>
        <dbReference type="ARBA" id="ARBA00022741"/>
    </source>
</evidence>
<dbReference type="InterPro" id="IPR043519">
    <property type="entry name" value="NT_sf"/>
</dbReference>
<sequence>MARQTNLTNHIVIPIERIAELCDRWQITEFALFGSVLRDDFRSDSDIDVLVSFAPTAQRGLTETLQIRDELEALFGRPVDLLVKAAIERSDNWLRRQNILNTARVIYRSPQF</sequence>
<keyword evidence="3" id="KW-0808">Transferase</keyword>
<evidence type="ECO:0000313" key="11">
    <source>
        <dbReference type="EMBL" id="MFG3819171.1"/>
    </source>
</evidence>
<evidence type="ECO:0000259" key="10">
    <source>
        <dbReference type="Pfam" id="PF01909"/>
    </source>
</evidence>
<name>A0ABW7CDR4_9CYAN</name>
<reference evidence="12" key="1">
    <citation type="journal article" date="2024" name="Algal Res.">
        <title>Biochemical, toxicological and genomic investigation of a high-biomass producing Limnothrix strain isolated from Italian shallow drinking water reservoir.</title>
        <authorList>
            <person name="Simonazzi M."/>
            <person name="Shishido T.K."/>
            <person name="Delbaje E."/>
            <person name="Wahlsten M."/>
            <person name="Fewer D.P."/>
            <person name="Sivonen K."/>
            <person name="Pezzolesi L."/>
            <person name="Pistocchi R."/>
        </authorList>
    </citation>
    <scope>NUCLEOTIDE SEQUENCE [LARGE SCALE GENOMIC DNA]</scope>
    <source>
        <strain evidence="12">LRLZ20PSL1</strain>
    </source>
</reference>
<accession>A0ABW7CDR4</accession>
<dbReference type="InterPro" id="IPR002934">
    <property type="entry name" value="Polymerase_NTP_transf_dom"/>
</dbReference>
<evidence type="ECO:0000313" key="12">
    <source>
        <dbReference type="Proteomes" id="UP001604335"/>
    </source>
</evidence>
<keyword evidence="2" id="KW-1277">Toxin-antitoxin system</keyword>
<comment type="cofactor">
    <cofactor evidence="1">
        <name>Mg(2+)</name>
        <dbReference type="ChEBI" id="CHEBI:18420"/>
    </cofactor>
</comment>
<organism evidence="11 12">
    <name type="scientific">Limnothrix redekei LRLZ20PSL1</name>
    <dbReference type="NCBI Taxonomy" id="3112953"/>
    <lineage>
        <taxon>Bacteria</taxon>
        <taxon>Bacillati</taxon>
        <taxon>Cyanobacteriota</taxon>
        <taxon>Cyanophyceae</taxon>
        <taxon>Pseudanabaenales</taxon>
        <taxon>Pseudanabaenaceae</taxon>
        <taxon>Limnothrix</taxon>
    </lineage>
</organism>
<keyword evidence="5" id="KW-0479">Metal-binding</keyword>
<protein>
    <submittedName>
        <fullName evidence="11">Nucleotidyltransferase family protein</fullName>
    </submittedName>
</protein>
<proteinExistence type="inferred from homology"/>
<evidence type="ECO:0000256" key="2">
    <source>
        <dbReference type="ARBA" id="ARBA00022649"/>
    </source>
</evidence>
<gene>
    <name evidence="11" type="ORF">VPK24_16120</name>
</gene>
<dbReference type="SUPFAM" id="SSF81301">
    <property type="entry name" value="Nucleotidyltransferase"/>
    <property type="match status" value="1"/>
</dbReference>
<evidence type="ECO:0000256" key="4">
    <source>
        <dbReference type="ARBA" id="ARBA00022695"/>
    </source>
</evidence>
<keyword evidence="8" id="KW-0460">Magnesium</keyword>
<evidence type="ECO:0000256" key="1">
    <source>
        <dbReference type="ARBA" id="ARBA00001946"/>
    </source>
</evidence>
<keyword evidence="6" id="KW-0547">Nucleotide-binding</keyword>
<evidence type="ECO:0000256" key="8">
    <source>
        <dbReference type="ARBA" id="ARBA00022842"/>
    </source>
</evidence>
<keyword evidence="12" id="KW-1185">Reference proteome</keyword>
<comment type="similarity">
    <text evidence="9">Belongs to the MntA antitoxin family.</text>
</comment>
<dbReference type="PANTHER" id="PTHR33571:SF12">
    <property type="entry name" value="BSL3053 PROTEIN"/>
    <property type="match status" value="1"/>
</dbReference>
<dbReference type="CDD" id="cd05403">
    <property type="entry name" value="NT_KNTase_like"/>
    <property type="match status" value="1"/>
</dbReference>
<feature type="domain" description="Polymerase nucleotidyl transferase" evidence="10">
    <location>
        <begin position="19"/>
        <end position="104"/>
    </location>
</feature>
<evidence type="ECO:0000256" key="9">
    <source>
        <dbReference type="ARBA" id="ARBA00038276"/>
    </source>
</evidence>
<dbReference type="EMBL" id="JAZAQF010000086">
    <property type="protein sequence ID" value="MFG3819171.1"/>
    <property type="molecule type" value="Genomic_DNA"/>
</dbReference>
<dbReference type="InterPro" id="IPR052038">
    <property type="entry name" value="Type-VII_TA_antitoxin"/>
</dbReference>
<keyword evidence="4" id="KW-0548">Nucleotidyltransferase</keyword>
<dbReference type="PANTHER" id="PTHR33571">
    <property type="entry name" value="SSL8005 PROTEIN"/>
    <property type="match status" value="1"/>
</dbReference>
<dbReference type="Gene3D" id="3.30.460.10">
    <property type="entry name" value="Beta Polymerase, domain 2"/>
    <property type="match status" value="1"/>
</dbReference>
<dbReference type="RefSeq" id="WP_393014907.1">
    <property type="nucleotide sequence ID" value="NZ_JAZAQF010000086.1"/>
</dbReference>